<feature type="region of interest" description="Disordered" evidence="1">
    <location>
        <begin position="68"/>
        <end position="170"/>
    </location>
</feature>
<protein>
    <recommendedName>
        <fullName evidence="5">SCP domain-containing protein</fullName>
    </recommendedName>
</protein>
<dbReference type="Gene3D" id="3.40.33.10">
    <property type="entry name" value="CAP"/>
    <property type="match status" value="1"/>
</dbReference>
<feature type="compositionally biased region" description="Low complexity" evidence="1">
    <location>
        <begin position="105"/>
        <end position="116"/>
    </location>
</feature>
<feature type="compositionally biased region" description="Polar residues" evidence="1">
    <location>
        <begin position="194"/>
        <end position="203"/>
    </location>
</feature>
<name>A0A4R6JNV7_9ACTN</name>
<evidence type="ECO:0000256" key="1">
    <source>
        <dbReference type="SAM" id="MobiDB-lite"/>
    </source>
</evidence>
<feature type="compositionally biased region" description="Low complexity" evidence="1">
    <location>
        <begin position="123"/>
        <end position="163"/>
    </location>
</feature>
<feature type="region of interest" description="Disordered" evidence="1">
    <location>
        <begin position="1"/>
        <end position="27"/>
    </location>
</feature>
<evidence type="ECO:0000256" key="2">
    <source>
        <dbReference type="SAM" id="Phobius"/>
    </source>
</evidence>
<evidence type="ECO:0000313" key="4">
    <source>
        <dbReference type="Proteomes" id="UP000295388"/>
    </source>
</evidence>
<keyword evidence="2" id="KW-0812">Transmembrane</keyword>
<dbReference type="Proteomes" id="UP000295388">
    <property type="component" value="Unassembled WGS sequence"/>
</dbReference>
<dbReference type="OrthoDB" id="3826367at2"/>
<accession>A0A4R6JNV7</accession>
<dbReference type="RefSeq" id="WP_133804183.1">
    <property type="nucleotide sequence ID" value="NZ_SNWQ01000020.1"/>
</dbReference>
<sequence length="288" mass="29896">MSEPGGTARRRRSKRSAGSASRVRRPLVALASVVLVITPISWILLHEPQSEQADASVPYVSRDDDTYVTASTEPVAKKTGPPKAKPTATPTPSRTPKTPTPSDTPTPGETARPTDGPTDEPTETPGGDETPLPTGGPTRATAGPKTTKPTTTTSTTPTPTTPTDDGDMSPSELQLFTLIDDARVDKGCARLDRNSNLSGNAQSDADGRASNGNVSSTGSSAASTGGDGMDDAQAAFDRLKTESSGTLFNCGLTELGVGQADSTRKEGLCLGSLLCTEKTRYAWVVDFS</sequence>
<dbReference type="InterPro" id="IPR035940">
    <property type="entry name" value="CAP_sf"/>
</dbReference>
<feature type="compositionally biased region" description="Low complexity" evidence="1">
    <location>
        <begin position="77"/>
        <end position="97"/>
    </location>
</feature>
<keyword evidence="2" id="KW-0472">Membrane</keyword>
<dbReference type="EMBL" id="SNWQ01000020">
    <property type="protein sequence ID" value="TDO36436.1"/>
    <property type="molecule type" value="Genomic_DNA"/>
</dbReference>
<keyword evidence="2" id="KW-1133">Transmembrane helix</keyword>
<feature type="region of interest" description="Disordered" evidence="1">
    <location>
        <begin position="192"/>
        <end position="229"/>
    </location>
</feature>
<evidence type="ECO:0000313" key="3">
    <source>
        <dbReference type="EMBL" id="TDO36436.1"/>
    </source>
</evidence>
<organism evidence="3 4">
    <name type="scientific">Kribbella caucasensis</name>
    <dbReference type="NCBI Taxonomy" id="2512215"/>
    <lineage>
        <taxon>Bacteria</taxon>
        <taxon>Bacillati</taxon>
        <taxon>Actinomycetota</taxon>
        <taxon>Actinomycetes</taxon>
        <taxon>Propionibacteriales</taxon>
        <taxon>Kribbellaceae</taxon>
        <taxon>Kribbella</taxon>
    </lineage>
</organism>
<feature type="transmembrane region" description="Helical" evidence="2">
    <location>
        <begin position="27"/>
        <end position="45"/>
    </location>
</feature>
<keyword evidence="4" id="KW-1185">Reference proteome</keyword>
<comment type="caution">
    <text evidence="3">The sequence shown here is derived from an EMBL/GenBank/DDBJ whole genome shotgun (WGS) entry which is preliminary data.</text>
</comment>
<feature type="compositionally biased region" description="Low complexity" evidence="1">
    <location>
        <begin position="209"/>
        <end position="224"/>
    </location>
</feature>
<dbReference type="AlphaFoldDB" id="A0A4R6JNV7"/>
<evidence type="ECO:0008006" key="5">
    <source>
        <dbReference type="Google" id="ProtNLM"/>
    </source>
</evidence>
<proteinExistence type="predicted"/>
<reference evidence="3 4" key="1">
    <citation type="submission" date="2019-03" db="EMBL/GenBank/DDBJ databases">
        <title>Genomic Encyclopedia of Type Strains, Phase III (KMG-III): the genomes of soil and plant-associated and newly described type strains.</title>
        <authorList>
            <person name="Whitman W."/>
        </authorList>
    </citation>
    <scope>NUCLEOTIDE SEQUENCE [LARGE SCALE GENOMIC DNA]</scope>
    <source>
        <strain evidence="3 4">VKM Ac-2527</strain>
    </source>
</reference>
<gene>
    <name evidence="3" type="ORF">EV643_120168</name>
</gene>